<evidence type="ECO:0000313" key="3">
    <source>
        <dbReference type="EMBL" id="KAL0985291.1"/>
    </source>
</evidence>
<keyword evidence="4" id="KW-1185">Reference proteome</keyword>
<comment type="caution">
    <text evidence="3">The sequence shown here is derived from an EMBL/GenBank/DDBJ whole genome shotgun (WGS) entry which is preliminary data.</text>
</comment>
<feature type="region of interest" description="Disordered" evidence="1">
    <location>
        <begin position="1"/>
        <end position="25"/>
    </location>
</feature>
<dbReference type="EMBL" id="JAGEUA010000004">
    <property type="protein sequence ID" value="KAL0985291.1"/>
    <property type="molecule type" value="Genomic_DNA"/>
</dbReference>
<dbReference type="PANTHER" id="PTHR46240">
    <property type="entry name" value="SER/THR PROTEIN KINASE ULK4"/>
    <property type="match status" value="1"/>
</dbReference>
<feature type="domain" description="Serine/threonine-protein kinase ULK4/RUNKEL HEAT repeats" evidence="2">
    <location>
        <begin position="18"/>
        <end position="70"/>
    </location>
</feature>
<dbReference type="SUPFAM" id="SSF48371">
    <property type="entry name" value="ARM repeat"/>
    <property type="match status" value="1"/>
</dbReference>
<dbReference type="Pfam" id="PF23606">
    <property type="entry name" value="HEAT_ULK4"/>
    <property type="match status" value="1"/>
</dbReference>
<reference evidence="3 4" key="1">
    <citation type="submission" date="2024-06" db="EMBL/GenBank/DDBJ databases">
        <authorList>
            <person name="Pan Q."/>
            <person name="Wen M."/>
            <person name="Jouanno E."/>
            <person name="Zahm M."/>
            <person name="Klopp C."/>
            <person name="Cabau C."/>
            <person name="Louis A."/>
            <person name="Berthelot C."/>
            <person name="Parey E."/>
            <person name="Roest Crollius H."/>
            <person name="Montfort J."/>
            <person name="Robinson-Rechavi M."/>
            <person name="Bouchez O."/>
            <person name="Lampietro C."/>
            <person name="Lopez Roques C."/>
            <person name="Donnadieu C."/>
            <person name="Postlethwait J."/>
            <person name="Bobe J."/>
            <person name="Verreycken H."/>
            <person name="Guiguen Y."/>
        </authorList>
    </citation>
    <scope>NUCLEOTIDE SEQUENCE [LARGE SCALE GENOMIC DNA]</scope>
    <source>
        <strain evidence="3">Up_M1</strain>
        <tissue evidence="3">Testis</tissue>
    </source>
</reference>
<gene>
    <name evidence="3" type="ORF">UPYG_G00155090</name>
</gene>
<sequence length="324" mass="35629">MEHGEREGEERSERGEERSEGVHMSPTGRLLSLITEALLPQYESLLLEPDPVPVYALKLLVTLTEHSTRMNRLVRDSTILPAIFQVIAEHQHSVLGGTMQNALALLSNLTGPKDADLQPFYRQGLVEVLCGIFSEVAILYTAQEEQPGRKSSHAPLLSLLDTLHNILSSTSTVVRRTLQAQQGDTQAAEEVLLINKPLTQLTSLLIQMLPCGDVEVYEEASQCLSLLMQLYGGDGPEVLCPLNLQSLSHTLQLQTQPKQRRLLLHIIKRLITATTDSLWCGTAEGQELVHVLQRLSHAARSHADGTVVSVAAEILTVIGYSNDS</sequence>
<dbReference type="InterPro" id="IPR011989">
    <property type="entry name" value="ARM-like"/>
</dbReference>
<proteinExistence type="predicted"/>
<dbReference type="AlphaFoldDB" id="A0ABD0WXZ4"/>
<dbReference type="InterPro" id="IPR016024">
    <property type="entry name" value="ARM-type_fold"/>
</dbReference>
<protein>
    <recommendedName>
        <fullName evidence="2">Serine/threonine-protein kinase ULK4/RUNKEL HEAT repeats domain-containing protein</fullName>
    </recommendedName>
</protein>
<dbReference type="InterPro" id="IPR056981">
    <property type="entry name" value="HEAT_ULK4_RUNKEL"/>
</dbReference>
<dbReference type="InterPro" id="IPR045906">
    <property type="entry name" value="ULK4"/>
</dbReference>
<evidence type="ECO:0000256" key="1">
    <source>
        <dbReference type="SAM" id="MobiDB-lite"/>
    </source>
</evidence>
<evidence type="ECO:0000259" key="2">
    <source>
        <dbReference type="Pfam" id="PF23606"/>
    </source>
</evidence>
<evidence type="ECO:0000313" key="4">
    <source>
        <dbReference type="Proteomes" id="UP001557470"/>
    </source>
</evidence>
<feature type="compositionally biased region" description="Basic and acidic residues" evidence="1">
    <location>
        <begin position="1"/>
        <end position="21"/>
    </location>
</feature>
<dbReference type="Gene3D" id="1.25.10.10">
    <property type="entry name" value="Leucine-rich Repeat Variant"/>
    <property type="match status" value="1"/>
</dbReference>
<dbReference type="Proteomes" id="UP001557470">
    <property type="component" value="Unassembled WGS sequence"/>
</dbReference>
<accession>A0ABD0WXZ4</accession>
<name>A0ABD0WXZ4_UMBPY</name>
<organism evidence="3 4">
    <name type="scientific">Umbra pygmaea</name>
    <name type="common">Eastern mudminnow</name>
    <dbReference type="NCBI Taxonomy" id="75934"/>
    <lineage>
        <taxon>Eukaryota</taxon>
        <taxon>Metazoa</taxon>
        <taxon>Chordata</taxon>
        <taxon>Craniata</taxon>
        <taxon>Vertebrata</taxon>
        <taxon>Euteleostomi</taxon>
        <taxon>Actinopterygii</taxon>
        <taxon>Neopterygii</taxon>
        <taxon>Teleostei</taxon>
        <taxon>Protacanthopterygii</taxon>
        <taxon>Esociformes</taxon>
        <taxon>Umbridae</taxon>
        <taxon>Umbra</taxon>
    </lineage>
</organism>
<dbReference type="PANTHER" id="PTHR46240:SF1">
    <property type="entry name" value="SERINE_THREONINE-PROTEIN KINASE ULK4"/>
    <property type="match status" value="1"/>
</dbReference>